<evidence type="ECO:0000313" key="4">
    <source>
        <dbReference type="Proteomes" id="UP000197446"/>
    </source>
</evidence>
<dbReference type="InterPro" id="IPR049672">
    <property type="entry name" value="Xrt_dep_XDP1"/>
</dbReference>
<dbReference type="Pfam" id="PF07589">
    <property type="entry name" value="PEP-CTERM"/>
    <property type="match status" value="1"/>
</dbReference>
<feature type="signal peptide" evidence="1">
    <location>
        <begin position="1"/>
        <end position="28"/>
    </location>
</feature>
<feature type="chain" id="PRO_5013123787" description="Ice-binding protein C-terminal domain-containing protein" evidence="1">
    <location>
        <begin position="29"/>
        <end position="274"/>
    </location>
</feature>
<dbReference type="NCBIfam" id="NF041927">
    <property type="entry name" value="Xrt_dep_XDP1"/>
    <property type="match status" value="1"/>
</dbReference>
<evidence type="ECO:0000256" key="1">
    <source>
        <dbReference type="SAM" id="SignalP"/>
    </source>
</evidence>
<name>A0A254NAV2_9BURK</name>
<keyword evidence="4" id="KW-1185">Reference proteome</keyword>
<organism evidence="3 4">
    <name type="scientific">Roseateles puraquae</name>
    <dbReference type="NCBI Taxonomy" id="431059"/>
    <lineage>
        <taxon>Bacteria</taxon>
        <taxon>Pseudomonadati</taxon>
        <taxon>Pseudomonadota</taxon>
        <taxon>Betaproteobacteria</taxon>
        <taxon>Burkholderiales</taxon>
        <taxon>Sphaerotilaceae</taxon>
        <taxon>Roseateles</taxon>
    </lineage>
</organism>
<proteinExistence type="predicted"/>
<evidence type="ECO:0000259" key="2">
    <source>
        <dbReference type="Pfam" id="PF07589"/>
    </source>
</evidence>
<dbReference type="AlphaFoldDB" id="A0A254NAV2"/>
<dbReference type="NCBIfam" id="TIGR02595">
    <property type="entry name" value="PEP_CTERM"/>
    <property type="match status" value="1"/>
</dbReference>
<dbReference type="EMBL" id="NISI01000001">
    <property type="protein sequence ID" value="OWR05109.1"/>
    <property type="molecule type" value="Genomic_DNA"/>
</dbReference>
<reference evidence="3 4" key="1">
    <citation type="journal article" date="2007" name="Int. J. Syst. Evol. Microbiol.">
        <title>Description of Pelomonas aquatica sp. nov. and Pelomonas puraquae sp. nov., isolated from industrial and haemodialysis water.</title>
        <authorList>
            <person name="Gomila M."/>
            <person name="Bowien B."/>
            <person name="Falsen E."/>
            <person name="Moore E.R."/>
            <person name="Lalucat J."/>
        </authorList>
    </citation>
    <scope>NUCLEOTIDE SEQUENCE [LARGE SCALE GENOMIC DNA]</scope>
    <source>
        <strain evidence="3 4">CCUG 52769</strain>
    </source>
</reference>
<protein>
    <recommendedName>
        <fullName evidence="2">Ice-binding protein C-terminal domain-containing protein</fullName>
    </recommendedName>
</protein>
<feature type="domain" description="Ice-binding protein C-terminal" evidence="2">
    <location>
        <begin position="247"/>
        <end position="269"/>
    </location>
</feature>
<dbReference type="Proteomes" id="UP000197446">
    <property type="component" value="Unassembled WGS sequence"/>
</dbReference>
<accession>A0A254NAV2</accession>
<comment type="caution">
    <text evidence="3">The sequence shown here is derived from an EMBL/GenBank/DDBJ whole genome shotgun (WGS) entry which is preliminary data.</text>
</comment>
<gene>
    <name evidence="3" type="ORF">CDO81_01090</name>
</gene>
<sequence length="274" mass="27911">MMFSQNKKLVMQGLLGAAMALASASSMAASSWGLDGCSTSTGGVNYGNVYTCGSTGGTSANVTVSAFGSNAGVYDVAYLKQNGTSYGFGVASKDEKINVSAPDHSMDNNPGSTVPDLILLKFDTKVALNAITLGWSQSDADITVMAYDGSSAPVITGKTASNLRGTAAQGWTMVANYGDADPAGATGYSSSGTDIRYVNSSNVTASWWLISAYNAGFGGGTLDNLTDYVKLLGVSTKDVTNNNNGRVPEPASLALVGLALVGAASARRKAKKSA</sequence>
<evidence type="ECO:0000313" key="3">
    <source>
        <dbReference type="EMBL" id="OWR05109.1"/>
    </source>
</evidence>
<keyword evidence="1" id="KW-0732">Signal</keyword>
<dbReference type="InterPro" id="IPR013424">
    <property type="entry name" value="Ice-binding_C"/>
</dbReference>